<dbReference type="Proteomes" id="UP001303160">
    <property type="component" value="Unassembled WGS sequence"/>
</dbReference>
<feature type="compositionally biased region" description="Low complexity" evidence="1">
    <location>
        <begin position="538"/>
        <end position="553"/>
    </location>
</feature>
<dbReference type="Pfam" id="PF14441">
    <property type="entry name" value="OTT_1508_deam"/>
    <property type="match status" value="1"/>
</dbReference>
<feature type="compositionally biased region" description="Basic and acidic residues" evidence="1">
    <location>
        <begin position="438"/>
        <end position="451"/>
    </location>
</feature>
<feature type="compositionally biased region" description="Polar residues" evidence="1">
    <location>
        <begin position="652"/>
        <end position="664"/>
    </location>
</feature>
<evidence type="ECO:0000256" key="1">
    <source>
        <dbReference type="SAM" id="MobiDB-lite"/>
    </source>
</evidence>
<dbReference type="EMBL" id="MU863877">
    <property type="protein sequence ID" value="KAK4205227.1"/>
    <property type="molecule type" value="Genomic_DNA"/>
</dbReference>
<feature type="compositionally biased region" description="Polar residues" evidence="1">
    <location>
        <begin position="452"/>
        <end position="463"/>
    </location>
</feature>
<feature type="compositionally biased region" description="Pro residues" evidence="1">
    <location>
        <begin position="567"/>
        <end position="579"/>
    </location>
</feature>
<organism evidence="2 3">
    <name type="scientific">Triangularia verruculosa</name>
    <dbReference type="NCBI Taxonomy" id="2587418"/>
    <lineage>
        <taxon>Eukaryota</taxon>
        <taxon>Fungi</taxon>
        <taxon>Dikarya</taxon>
        <taxon>Ascomycota</taxon>
        <taxon>Pezizomycotina</taxon>
        <taxon>Sordariomycetes</taxon>
        <taxon>Sordariomycetidae</taxon>
        <taxon>Sordariales</taxon>
        <taxon>Podosporaceae</taxon>
        <taxon>Triangularia</taxon>
    </lineage>
</organism>
<reference evidence="2" key="2">
    <citation type="submission" date="2023-05" db="EMBL/GenBank/DDBJ databases">
        <authorList>
            <consortium name="Lawrence Berkeley National Laboratory"/>
            <person name="Steindorff A."/>
            <person name="Hensen N."/>
            <person name="Bonometti L."/>
            <person name="Westerberg I."/>
            <person name="Brannstrom I.O."/>
            <person name="Guillou S."/>
            <person name="Cros-Aarteil S."/>
            <person name="Calhoun S."/>
            <person name="Haridas S."/>
            <person name="Kuo A."/>
            <person name="Mondo S."/>
            <person name="Pangilinan J."/>
            <person name="Riley R."/>
            <person name="Labutti K."/>
            <person name="Andreopoulos B."/>
            <person name="Lipzen A."/>
            <person name="Chen C."/>
            <person name="Yanf M."/>
            <person name="Daum C."/>
            <person name="Ng V."/>
            <person name="Clum A."/>
            <person name="Ohm R."/>
            <person name="Martin F."/>
            <person name="Silar P."/>
            <person name="Natvig D."/>
            <person name="Lalanne C."/>
            <person name="Gautier V."/>
            <person name="Ament-Velasquez S.L."/>
            <person name="Kruys A."/>
            <person name="Hutchinson M.I."/>
            <person name="Powell A.J."/>
            <person name="Barry K."/>
            <person name="Miller A.N."/>
            <person name="Grigoriev I.V."/>
            <person name="Debuchy R."/>
            <person name="Gladieux P."/>
            <person name="Thoren M.H."/>
            <person name="Johannesson H."/>
        </authorList>
    </citation>
    <scope>NUCLEOTIDE SEQUENCE</scope>
    <source>
        <strain evidence="2">CBS 315.58</strain>
    </source>
</reference>
<feature type="compositionally biased region" description="Pro residues" evidence="1">
    <location>
        <begin position="635"/>
        <end position="648"/>
    </location>
</feature>
<accession>A0AAN6XWY7</accession>
<proteinExistence type="predicted"/>
<dbReference type="AlphaFoldDB" id="A0AAN6XWY7"/>
<comment type="caution">
    <text evidence="2">The sequence shown here is derived from an EMBL/GenBank/DDBJ whole genome shotgun (WGS) entry which is preliminary data.</text>
</comment>
<evidence type="ECO:0000313" key="2">
    <source>
        <dbReference type="EMBL" id="KAK4205227.1"/>
    </source>
</evidence>
<keyword evidence="3" id="KW-1185">Reference proteome</keyword>
<protein>
    <submittedName>
        <fullName evidence="2">Uncharacterized protein</fullName>
    </submittedName>
</protein>
<sequence length="883" mass="97056">MSSKKQSQHELCCAENIACISLLEPAPGTRQNNSPRFVLSEPDSTRVLTLDAETALTSTLAFLSGISDDRNHVTALVVEESGRQGETRIVIAINRERAGANEHVLEKIKNGLQRVLDCLSFGGSEPPDDLETRLLTAILCFCKPRLFSRIGVKRDGVTITKDMGFMGICTSDVINAVKKRDTAETKAFIKGAQHLVSLLNRLKTCSLSGLTDTLKHIVQKCSQLNEGTNFTKLLSGLTGAELDPGTGSSFVNRLSKIARYYESCHYLAELSKRTGLFKRTEILSVSLDTSSFERIQITPDRGLQACLLRCHGGRPSPLNAKSMSRRIKKTTEEANNKLKQSVNTILAESKIHAEVQIVAYYELHPSTKRPRVICSSKDACYLCNMFIETHGLFYTPKTHGNLYTNWRIPPIPTLNGAHDQFNRRLQGQIKDTVQAYSKDPERTPRITRNENESTIFPVSTLMSSLEGITPPAETPPQANPVQKPRRLRRKTQEQTPLLRPEQPPVTSPATSRPCKSPIPQTNNSPVESRDERMPDPQSTSKSTSTTSKPSLTPVFSPIPAVSHQEAPQPPPTTLVTPLPPTEKLTAAIKPTSLPDESAPAIPDKLPQPVDQLKESGIVMKPFKPVKKPTKSILPPLRPEPQITRPPRPLGKMTQSSTINSTSKHSPPPQPNLAEAPQNLTARNLSLWTQSQDLPPQLENNQKLRVTPSQLADVSPADSLPSDTHLADQRTLLHTQDCEACRAVPYYKNRGGKGEHRFVSSTGLEPWKREQGGGSKGKVWLKRGETTRVWRDGRGVPVPVYTTGGLDIYLDFVFEGGQGRGGVVGFDVTWLDGGEIKRGRNYHFLEGLGRGVEVDGGSKERVVLEGGGQVIVVEVVRGDVICVG</sequence>
<feature type="region of interest" description="Disordered" evidence="1">
    <location>
        <begin position="436"/>
        <end position="579"/>
    </location>
</feature>
<evidence type="ECO:0000313" key="3">
    <source>
        <dbReference type="Proteomes" id="UP001303160"/>
    </source>
</evidence>
<name>A0AAN6XWY7_9PEZI</name>
<feature type="region of interest" description="Disordered" evidence="1">
    <location>
        <begin position="624"/>
        <end position="675"/>
    </location>
</feature>
<reference evidence="2" key="1">
    <citation type="journal article" date="2023" name="Mol. Phylogenet. Evol.">
        <title>Genome-scale phylogeny and comparative genomics of the fungal order Sordariales.</title>
        <authorList>
            <person name="Hensen N."/>
            <person name="Bonometti L."/>
            <person name="Westerberg I."/>
            <person name="Brannstrom I.O."/>
            <person name="Guillou S."/>
            <person name="Cros-Aarteil S."/>
            <person name="Calhoun S."/>
            <person name="Haridas S."/>
            <person name="Kuo A."/>
            <person name="Mondo S."/>
            <person name="Pangilinan J."/>
            <person name="Riley R."/>
            <person name="LaButti K."/>
            <person name="Andreopoulos B."/>
            <person name="Lipzen A."/>
            <person name="Chen C."/>
            <person name="Yan M."/>
            <person name="Daum C."/>
            <person name="Ng V."/>
            <person name="Clum A."/>
            <person name="Steindorff A."/>
            <person name="Ohm R.A."/>
            <person name="Martin F."/>
            <person name="Silar P."/>
            <person name="Natvig D.O."/>
            <person name="Lalanne C."/>
            <person name="Gautier V."/>
            <person name="Ament-Velasquez S.L."/>
            <person name="Kruys A."/>
            <person name="Hutchinson M.I."/>
            <person name="Powell A.J."/>
            <person name="Barry K."/>
            <person name="Miller A.N."/>
            <person name="Grigoriev I.V."/>
            <person name="Debuchy R."/>
            <person name="Gladieux P."/>
            <person name="Hiltunen Thoren M."/>
            <person name="Johannesson H."/>
        </authorList>
    </citation>
    <scope>NUCLEOTIDE SEQUENCE</scope>
    <source>
        <strain evidence="2">CBS 315.58</strain>
    </source>
</reference>
<dbReference type="InterPro" id="IPR027796">
    <property type="entry name" value="OTT_1508_deam-like"/>
</dbReference>
<gene>
    <name evidence="2" type="ORF">QBC40DRAFT_302884</name>
</gene>